<keyword evidence="1" id="KW-0489">Methyltransferase</keyword>
<dbReference type="SUPFAM" id="SSF53335">
    <property type="entry name" value="S-adenosyl-L-methionine-dependent methyltransferases"/>
    <property type="match status" value="1"/>
</dbReference>
<keyword evidence="1" id="KW-0963">Cytoplasm</keyword>
<dbReference type="InterPro" id="IPR007536">
    <property type="entry name" value="16SrRNA_methylTrfase_J"/>
</dbReference>
<keyword evidence="1" id="KW-0808">Transferase</keyword>
<dbReference type="Gene3D" id="3.40.50.150">
    <property type="entry name" value="Vaccinia Virus protein VP39"/>
    <property type="match status" value="1"/>
</dbReference>
<protein>
    <recommendedName>
        <fullName evidence="1">Ribosomal RNA small subunit methyltransferase J</fullName>
        <ecNumber evidence="1">2.1.1.242</ecNumber>
    </recommendedName>
    <alternativeName>
        <fullName evidence="1">16S rRNA m2G1516 methyltransferase</fullName>
    </alternativeName>
    <alternativeName>
        <fullName evidence="1">rRNA (guanine-N(2)-)-methyltransferase</fullName>
    </alternativeName>
</protein>
<name>A0A1Q9JL48_9FIRM</name>
<comment type="caution">
    <text evidence="3">The sequence shown here is derived from an EMBL/GenBank/DDBJ whole genome shotgun (WGS) entry which is preliminary data.</text>
</comment>
<keyword evidence="4" id="KW-1185">Reference proteome</keyword>
<comment type="caution">
    <text evidence="1">Lacks conserved residue(s) required for the propagation of feature annotation.</text>
</comment>
<accession>A0A1Q9JL48</accession>
<dbReference type="Proteomes" id="UP000187404">
    <property type="component" value="Unassembled WGS sequence"/>
</dbReference>
<proteinExistence type="inferred from homology"/>
<dbReference type="HAMAP" id="MF_01523">
    <property type="entry name" value="16SrRNA_methyltr_J"/>
    <property type="match status" value="1"/>
</dbReference>
<dbReference type="PANTHER" id="PTHR36112:SF1">
    <property type="entry name" value="RIBOSOMAL RNA SMALL SUBUNIT METHYLTRANSFERASE J"/>
    <property type="match status" value="1"/>
</dbReference>
<evidence type="ECO:0000256" key="1">
    <source>
        <dbReference type="HAMAP-Rule" id="MF_01523"/>
    </source>
</evidence>
<dbReference type="EMBL" id="MJIE01000001">
    <property type="protein sequence ID" value="OLR56948.1"/>
    <property type="molecule type" value="Genomic_DNA"/>
</dbReference>
<dbReference type="InterPro" id="IPR029063">
    <property type="entry name" value="SAM-dependent_MTases_sf"/>
</dbReference>
<dbReference type="Pfam" id="PF04445">
    <property type="entry name" value="SAM_MT"/>
    <property type="match status" value="1"/>
</dbReference>
<dbReference type="GO" id="GO:0008990">
    <property type="term" value="F:rRNA (guanine-N2-)-methyltransferase activity"/>
    <property type="evidence" value="ECO:0007669"/>
    <property type="project" value="UniProtKB-UniRule"/>
</dbReference>
<dbReference type="STRING" id="1261640.BHK98_05400"/>
<dbReference type="AlphaFoldDB" id="A0A1Q9JL48"/>
<reference evidence="3 4" key="1">
    <citation type="journal article" date="2016" name="Appl. Environ. Microbiol.">
        <title>Function and Phylogeny of Bacterial Butyryl Coenzyme A:Acetate Transferases and Their Diversity in the Proximal Colon of Swine.</title>
        <authorList>
            <person name="Trachsel J."/>
            <person name="Bayles D.O."/>
            <person name="Looft T."/>
            <person name="Levine U.Y."/>
            <person name="Allen H.K."/>
        </authorList>
    </citation>
    <scope>NUCLEOTIDE SEQUENCE [LARGE SCALE GENOMIC DNA]</scope>
    <source>
        <strain evidence="3 4">68-3-10</strain>
    </source>
</reference>
<dbReference type="EC" id="2.1.1.242" evidence="1"/>
<keyword evidence="1" id="KW-0949">S-adenosyl-L-methionine</keyword>
<evidence type="ECO:0000313" key="3">
    <source>
        <dbReference type="EMBL" id="OLR56948.1"/>
    </source>
</evidence>
<feature type="binding site" evidence="1">
    <location>
        <position position="154"/>
    </location>
    <ligand>
        <name>S-adenosyl-L-methionine</name>
        <dbReference type="ChEBI" id="CHEBI:59789"/>
    </ligand>
</feature>
<feature type="region of interest" description="Disordered" evidence="2">
    <location>
        <begin position="42"/>
        <end position="65"/>
    </location>
</feature>
<dbReference type="PANTHER" id="PTHR36112">
    <property type="entry name" value="RIBOSOMAL RNA SMALL SUBUNIT METHYLTRANSFERASE J"/>
    <property type="match status" value="1"/>
</dbReference>
<comment type="similarity">
    <text evidence="1">Belongs to the methyltransferase superfamily. RsmJ family.</text>
</comment>
<comment type="function">
    <text evidence="1">Specifically methylates the guanosine in position 1516 of 16S rRNA.</text>
</comment>
<dbReference type="GO" id="GO:0005737">
    <property type="term" value="C:cytoplasm"/>
    <property type="evidence" value="ECO:0007669"/>
    <property type="project" value="UniProtKB-SubCell"/>
</dbReference>
<comment type="subcellular location">
    <subcellularLocation>
        <location evidence="1">Cytoplasm</location>
    </subcellularLocation>
</comment>
<evidence type="ECO:0000256" key="2">
    <source>
        <dbReference type="SAM" id="MobiDB-lite"/>
    </source>
</evidence>
<evidence type="ECO:0000313" key="4">
    <source>
        <dbReference type="Proteomes" id="UP000187404"/>
    </source>
</evidence>
<comment type="catalytic activity">
    <reaction evidence="1">
        <text>guanosine(1516) in 16S rRNA + S-adenosyl-L-methionine = N(2)-methylguanosine(1516) in 16S rRNA + S-adenosyl-L-homocysteine + H(+)</text>
        <dbReference type="Rhea" id="RHEA:43220"/>
        <dbReference type="Rhea" id="RHEA-COMP:10412"/>
        <dbReference type="Rhea" id="RHEA-COMP:10413"/>
        <dbReference type="ChEBI" id="CHEBI:15378"/>
        <dbReference type="ChEBI" id="CHEBI:57856"/>
        <dbReference type="ChEBI" id="CHEBI:59789"/>
        <dbReference type="ChEBI" id="CHEBI:74269"/>
        <dbReference type="ChEBI" id="CHEBI:74481"/>
        <dbReference type="EC" id="2.1.1.242"/>
    </reaction>
</comment>
<keyword evidence="1" id="KW-0698">rRNA processing</keyword>
<gene>
    <name evidence="1" type="primary">rsmJ</name>
    <name evidence="3" type="ORF">BHK98_05400</name>
</gene>
<sequence length="247" mass="27301">MCLEAGGQSLRGDFTKLLPRLRPSALGRETLVRAARFRRTGGRSETCSETGDLAASAPGKPAEGDCRRSMFPQLTAVDATAGLGEDSLLLAAAGFHVQLCEYNPVIAALLRDALRRAAEIPELEEITGRMRLTEGDSRVLLRGLEEPPDLVLLDPMFPERRKNALSKKKLQLLQRLEQPCEDESGLLRAALDAGPRKIVIKRPVRGDFLAGRRPGYSITGKLIRYDCLVLPEHERMNRGECNHVEHE</sequence>
<organism evidence="3 4">
    <name type="scientific">Hornefia porci</name>
    <dbReference type="NCBI Taxonomy" id="2652292"/>
    <lineage>
        <taxon>Bacteria</taxon>
        <taxon>Bacillati</taxon>
        <taxon>Bacillota</taxon>
        <taxon>Clostridia</taxon>
        <taxon>Peptostreptococcales</taxon>
        <taxon>Anaerovoracaceae</taxon>
        <taxon>Hornefia</taxon>
    </lineage>
</organism>